<gene>
    <name evidence="3" type="ordered locus">Acid_6168</name>
</gene>
<dbReference type="OrthoDB" id="9813435at2"/>
<evidence type="ECO:0000256" key="1">
    <source>
        <dbReference type="SAM" id="MobiDB-lite"/>
    </source>
</evidence>
<sequence length="806" mass="85170" precursor="true">MEHEVRRSTGQYESKEVNRRWRYRWTSASVSCLVFAMALIFAPQAHAGFVGSYTFGQWTLINQSADGSVAPTLDGIQITGGNTGSGDPGATDFVITAPASGAVTFSWTYFSLDLPTVDNAGFLLNGVYTVLADASPHSGAEMFSVSAGQTFGFRVATADNQFDPGILTISNFSGPEAVGQAPAVPEPGTAGMMFLAITAAAAFWRGMRLKKPLGSPELTGRLTRPPVLLLVVGLLASISMNAQVHYTGTTATGRLVLTRQVNLMQMAQSSQSHTSLPGNGTAGGPDWNRNAPPTLLRPAGTQRATGQNGLLADPQMQTLLVNPSTTASLHVAGISHYDMRNANGGNQFSIEPPSQGLAVGNGYIAEGVNNAFQVYSLSGTPLLPVVLTTNQVFGLAPAIDRNTDIQGPYPTDIRVFYDADIRRWFILQRVADNDSAGNVVFQSQIYLAVSQTDVPTGTFNIYVIDTTNLTRPGCPCISDYPAIGADKNGFYISSNEFDFSFDYRDVSILAISKAGLAAGAATPTLAEFVIPPSLGYEFTVFPATTPPGASYFTANGGLEYFVSSQASLISDSQMALWAMTNTASLGTATPDLALVEITIPTLTYSYPPVARQPAGPLPYGSTVGATVPPAIDGGDLRVLSVIYSGGRLYVTLATQVRDKFATALSGGAFLVISPAYRVGTLTGSALRQGYLMVEQNNLLRPSIAVDAQGRGAIVFTLVGPGYYPSAAFVPFSSFTPSNTIQIAAAGALPEDGFTAYDYPFIARWGDYSAAVVGDDGKIYMATEFIPSGLRTEFANWGTALIGILPQ</sequence>
<organism evidence="3">
    <name type="scientific">Solibacter usitatus (strain Ellin6076)</name>
    <dbReference type="NCBI Taxonomy" id="234267"/>
    <lineage>
        <taxon>Bacteria</taxon>
        <taxon>Pseudomonadati</taxon>
        <taxon>Acidobacteriota</taxon>
        <taxon>Terriglobia</taxon>
        <taxon>Bryobacterales</taxon>
        <taxon>Solibacteraceae</taxon>
        <taxon>Candidatus Solibacter</taxon>
    </lineage>
</organism>
<dbReference type="EMBL" id="CP000473">
    <property type="protein sequence ID" value="ABJ87094.1"/>
    <property type="molecule type" value="Genomic_DNA"/>
</dbReference>
<feature type="compositionally biased region" description="Polar residues" evidence="1">
    <location>
        <begin position="268"/>
        <end position="278"/>
    </location>
</feature>
<dbReference type="KEGG" id="sus:Acid_6168"/>
<dbReference type="InParanoid" id="Q01TC6"/>
<keyword evidence="2" id="KW-0472">Membrane</keyword>
<accession>Q01TC6</accession>
<dbReference type="AlphaFoldDB" id="Q01TC6"/>
<dbReference type="STRING" id="234267.Acid_6168"/>
<evidence type="ECO:0000313" key="3">
    <source>
        <dbReference type="EMBL" id="ABJ87094.1"/>
    </source>
</evidence>
<keyword evidence="2" id="KW-1133">Transmembrane helix</keyword>
<evidence type="ECO:0000256" key="2">
    <source>
        <dbReference type="SAM" id="Phobius"/>
    </source>
</evidence>
<protein>
    <recommendedName>
        <fullName evidence="4">PEP-CTERM protein-sorting domain-containing protein</fullName>
    </recommendedName>
</protein>
<feature type="transmembrane region" description="Helical" evidence="2">
    <location>
        <begin position="21"/>
        <end position="42"/>
    </location>
</feature>
<dbReference type="HOGENOM" id="CLU_349471_0_0_0"/>
<proteinExistence type="predicted"/>
<evidence type="ECO:0008006" key="4">
    <source>
        <dbReference type="Google" id="ProtNLM"/>
    </source>
</evidence>
<feature type="region of interest" description="Disordered" evidence="1">
    <location>
        <begin position="268"/>
        <end position="307"/>
    </location>
</feature>
<name>Q01TC6_SOLUE</name>
<keyword evidence="2" id="KW-0812">Transmembrane</keyword>
<reference evidence="3" key="1">
    <citation type="submission" date="2006-10" db="EMBL/GenBank/DDBJ databases">
        <title>Complete sequence of Solibacter usitatus Ellin6076.</title>
        <authorList>
            <consortium name="US DOE Joint Genome Institute"/>
            <person name="Copeland A."/>
            <person name="Lucas S."/>
            <person name="Lapidus A."/>
            <person name="Barry K."/>
            <person name="Detter J.C."/>
            <person name="Glavina del Rio T."/>
            <person name="Hammon N."/>
            <person name="Israni S."/>
            <person name="Dalin E."/>
            <person name="Tice H."/>
            <person name="Pitluck S."/>
            <person name="Thompson L.S."/>
            <person name="Brettin T."/>
            <person name="Bruce D."/>
            <person name="Han C."/>
            <person name="Tapia R."/>
            <person name="Gilna P."/>
            <person name="Schmutz J."/>
            <person name="Larimer F."/>
            <person name="Land M."/>
            <person name="Hauser L."/>
            <person name="Kyrpides N."/>
            <person name="Mikhailova N."/>
            <person name="Janssen P.H."/>
            <person name="Kuske C.R."/>
            <person name="Richardson P."/>
        </authorList>
    </citation>
    <scope>NUCLEOTIDE SEQUENCE</scope>
    <source>
        <strain evidence="3">Ellin6076</strain>
    </source>
</reference>